<evidence type="ECO:0000313" key="13">
    <source>
        <dbReference type="Proteomes" id="UP000636800"/>
    </source>
</evidence>
<dbReference type="GO" id="GO:0006355">
    <property type="term" value="P:regulation of DNA-templated transcription"/>
    <property type="evidence" value="ECO:0007669"/>
    <property type="project" value="UniProtKB-ARBA"/>
</dbReference>
<dbReference type="PANTHER" id="PTHR46245:SF2">
    <property type="entry name" value="B3 DOMAIN-CONTAINING TRANSCRIPTION REPRESSOR VAL2"/>
    <property type="match status" value="1"/>
</dbReference>
<evidence type="ECO:0000256" key="8">
    <source>
        <dbReference type="ARBA" id="ARBA00023242"/>
    </source>
</evidence>
<protein>
    <submittedName>
        <fullName evidence="12">Uncharacterized protein</fullName>
    </submittedName>
</protein>
<organism evidence="12 13">
    <name type="scientific">Vanilla planifolia</name>
    <name type="common">Vanilla</name>
    <dbReference type="NCBI Taxonomy" id="51239"/>
    <lineage>
        <taxon>Eukaryota</taxon>
        <taxon>Viridiplantae</taxon>
        <taxon>Streptophyta</taxon>
        <taxon>Embryophyta</taxon>
        <taxon>Tracheophyta</taxon>
        <taxon>Spermatophyta</taxon>
        <taxon>Magnoliopsida</taxon>
        <taxon>Liliopsida</taxon>
        <taxon>Asparagales</taxon>
        <taxon>Orchidaceae</taxon>
        <taxon>Vanilloideae</taxon>
        <taxon>Vanilleae</taxon>
        <taxon>Vanilla</taxon>
    </lineage>
</organism>
<dbReference type="InterPro" id="IPR003340">
    <property type="entry name" value="B3_DNA-bd"/>
</dbReference>
<dbReference type="SUPFAM" id="SSF101936">
    <property type="entry name" value="DNA-binding pseudobarrel domain"/>
    <property type="match status" value="1"/>
</dbReference>
<dbReference type="FunFam" id="2.40.330.10:FF:000006">
    <property type="entry name" value="B3 domain-containing transcription repressor VAL1"/>
    <property type="match status" value="1"/>
</dbReference>
<dbReference type="PROSITE" id="PS50863">
    <property type="entry name" value="B3"/>
    <property type="match status" value="1"/>
</dbReference>
<dbReference type="GO" id="GO:0003677">
    <property type="term" value="F:DNA binding"/>
    <property type="evidence" value="ECO:0007669"/>
    <property type="project" value="UniProtKB-KW"/>
</dbReference>
<keyword evidence="5" id="KW-0805">Transcription regulation</keyword>
<dbReference type="CDD" id="cd10017">
    <property type="entry name" value="B3_DNA"/>
    <property type="match status" value="1"/>
</dbReference>
<dbReference type="PROSITE" id="PS51050">
    <property type="entry name" value="ZF_CW"/>
    <property type="match status" value="1"/>
</dbReference>
<dbReference type="Pfam" id="PF02362">
    <property type="entry name" value="B3"/>
    <property type="match status" value="1"/>
</dbReference>
<keyword evidence="8" id="KW-0539">Nucleus</keyword>
<evidence type="ECO:0000256" key="6">
    <source>
        <dbReference type="ARBA" id="ARBA00023125"/>
    </source>
</evidence>
<keyword evidence="7" id="KW-0804">Transcription</keyword>
<feature type="compositionally biased region" description="Basic and acidic residues" evidence="9">
    <location>
        <begin position="718"/>
        <end position="730"/>
    </location>
</feature>
<dbReference type="InterPro" id="IPR015300">
    <property type="entry name" value="DNA-bd_pseudobarrel_sf"/>
</dbReference>
<evidence type="ECO:0000259" key="10">
    <source>
        <dbReference type="PROSITE" id="PS50863"/>
    </source>
</evidence>
<keyword evidence="4" id="KW-0862">Zinc</keyword>
<name>A0A835V2T5_VANPL</name>
<reference evidence="12 13" key="1">
    <citation type="journal article" date="2020" name="Nat. Food">
        <title>A phased Vanilla planifolia genome enables genetic improvement of flavour and production.</title>
        <authorList>
            <person name="Hasing T."/>
            <person name="Tang H."/>
            <person name="Brym M."/>
            <person name="Khazi F."/>
            <person name="Huang T."/>
            <person name="Chambers A.H."/>
        </authorList>
    </citation>
    <scope>NUCLEOTIDE SEQUENCE [LARGE SCALE GENOMIC DNA]</scope>
    <source>
        <tissue evidence="12">Leaf</tissue>
    </source>
</reference>
<dbReference type="Gene3D" id="3.30.40.100">
    <property type="match status" value="1"/>
</dbReference>
<evidence type="ECO:0000259" key="11">
    <source>
        <dbReference type="PROSITE" id="PS51050"/>
    </source>
</evidence>
<evidence type="ECO:0000256" key="2">
    <source>
        <dbReference type="ARBA" id="ARBA00022723"/>
    </source>
</evidence>
<evidence type="ECO:0000256" key="1">
    <source>
        <dbReference type="ARBA" id="ARBA00004123"/>
    </source>
</evidence>
<evidence type="ECO:0000313" key="12">
    <source>
        <dbReference type="EMBL" id="KAG0481031.1"/>
    </source>
</evidence>
<dbReference type="GO" id="GO:0005634">
    <property type="term" value="C:nucleus"/>
    <property type="evidence" value="ECO:0007669"/>
    <property type="project" value="UniProtKB-SubCell"/>
</dbReference>
<dbReference type="Gene3D" id="2.40.330.10">
    <property type="entry name" value="DNA-binding pseudobarrel domain"/>
    <property type="match status" value="1"/>
</dbReference>
<dbReference type="GO" id="GO:0008270">
    <property type="term" value="F:zinc ion binding"/>
    <property type="evidence" value="ECO:0007669"/>
    <property type="project" value="UniProtKB-KW"/>
</dbReference>
<evidence type="ECO:0000256" key="4">
    <source>
        <dbReference type="ARBA" id="ARBA00022833"/>
    </source>
</evidence>
<dbReference type="SMART" id="SM01019">
    <property type="entry name" value="B3"/>
    <property type="match status" value="1"/>
</dbReference>
<comment type="subcellular location">
    <subcellularLocation>
        <location evidence="1">Nucleus</location>
    </subcellularLocation>
</comment>
<dbReference type="Proteomes" id="UP000636800">
    <property type="component" value="Chromosome 5"/>
</dbReference>
<keyword evidence="3" id="KW-0863">Zinc-finger</keyword>
<dbReference type="Pfam" id="PF07496">
    <property type="entry name" value="zf-CW"/>
    <property type="match status" value="1"/>
</dbReference>
<comment type="caution">
    <text evidence="12">The sequence shown here is derived from an EMBL/GenBank/DDBJ whole genome shotgun (WGS) entry which is preliminary data.</text>
</comment>
<evidence type="ECO:0000256" key="7">
    <source>
        <dbReference type="ARBA" id="ARBA00023163"/>
    </source>
</evidence>
<keyword evidence="6" id="KW-0238">DNA-binding</keyword>
<proteinExistence type="predicted"/>
<feature type="domain" description="CW-type" evidence="11">
    <location>
        <begin position="559"/>
        <end position="609"/>
    </location>
</feature>
<sequence length="851" mass="92930">MSMKRCMNAGCEAAGVAGGGWRKGWLLRSGGFAYLCDKCGLAYEQLVFCDIFHQKESGWRGCAFCGKVSGESNLDTLPQNSERCASISARCSVDEKMSELGVSGADGSSELQATSLEHIVNDDVTTKCNVIKLARNTEVIGYSTVILAQGENSNGLFGLVKPEQVMLPIGELGHPGCSAQEQGHIGLTQNAHQNDSKDTLKNNPSNLLADGYVSMCTGGQNLGKIFDVCSNAGAQQILLPHGSAAGDARDQNKVLSKFQNVQRARHVLPKLPKVNLGVTSDAAKELVPQMRVARPPAEGRGRNQLLPRYWPRITDQELRQISGNSNSTIVPLFEKVLSASDAGRIGRLVLPKACAEAYFPPISQPEGLPLKIQDAKGKDWHFQFRFWPNNNSRMYVLEGVTPCIQSLQLQAGDTVTFSRIDPEGKLVMGFRKATDTVQLQESQISAMANGALGSETICSGFNESLSITDKRGSWVKEGLFQPLLVSDKISRSIGSKSKRLLMDNEDAMELKLTWEEAQDLLRPPPKVKPSIVIIEDQEFEEYEEPPVIGKRSFFTARSPGEHDQWIQCDDCFKWRRIPVEVLPPPKWTCADNTWDAKRSSCAVLDELPASELQALLQQHAEIKRRRIISSKQLPSAAEATGLDALAIAAVVGDVGTQATPVAATTRHPRHRPGCTCIVCIQPPSGKGPKHSPTCACNVCTTVKRRFKTLMMKKKKRRSEREEADANKRTEWAGGEELEGNGSSYKNVQATDSQGESEVMESLDVSKGHIDLNCRPHRDAEQQAAGSSRLSMMSLLQVASLPLEVYLKQNKLAGLATSEQQVSMSPAEVPQAPVESESGEEDEHCVSDTFAS</sequence>
<feature type="domain" description="TF-B3" evidence="10">
    <location>
        <begin position="333"/>
        <end position="434"/>
    </location>
</feature>
<dbReference type="PANTHER" id="PTHR46245">
    <property type="entry name" value="B3 DOMAIN-CONTAINING PROTEIN OS07G0563300"/>
    <property type="match status" value="1"/>
</dbReference>
<accession>A0A835V2T5</accession>
<dbReference type="EMBL" id="JADCNL010000005">
    <property type="protein sequence ID" value="KAG0481031.1"/>
    <property type="molecule type" value="Genomic_DNA"/>
</dbReference>
<evidence type="ECO:0000256" key="9">
    <source>
        <dbReference type="SAM" id="MobiDB-lite"/>
    </source>
</evidence>
<feature type="region of interest" description="Disordered" evidence="9">
    <location>
        <begin position="815"/>
        <end position="851"/>
    </location>
</feature>
<dbReference type="AlphaFoldDB" id="A0A835V2T5"/>
<gene>
    <name evidence="12" type="ORF">HPP92_011889</name>
</gene>
<keyword evidence="2" id="KW-0479">Metal-binding</keyword>
<dbReference type="InterPro" id="IPR011124">
    <property type="entry name" value="Znf_CW"/>
</dbReference>
<keyword evidence="13" id="KW-1185">Reference proteome</keyword>
<evidence type="ECO:0000256" key="5">
    <source>
        <dbReference type="ARBA" id="ARBA00023015"/>
    </source>
</evidence>
<evidence type="ECO:0000256" key="3">
    <source>
        <dbReference type="ARBA" id="ARBA00022771"/>
    </source>
</evidence>
<dbReference type="OrthoDB" id="765152at2759"/>
<feature type="region of interest" description="Disordered" evidence="9">
    <location>
        <begin position="710"/>
        <end position="748"/>
    </location>
</feature>